<keyword evidence="2 5" id="KW-0812">Transmembrane</keyword>
<dbReference type="Proteomes" id="UP000660339">
    <property type="component" value="Unassembled WGS sequence"/>
</dbReference>
<evidence type="ECO:0000256" key="2">
    <source>
        <dbReference type="ARBA" id="ARBA00022692"/>
    </source>
</evidence>
<dbReference type="EMBL" id="BONJ01000030">
    <property type="protein sequence ID" value="GIG17177.1"/>
    <property type="molecule type" value="Genomic_DNA"/>
</dbReference>
<evidence type="ECO:0000256" key="4">
    <source>
        <dbReference type="ARBA" id="ARBA00023136"/>
    </source>
</evidence>
<keyword evidence="8" id="KW-1185">Reference proteome</keyword>
<evidence type="ECO:0000313" key="8">
    <source>
        <dbReference type="Proteomes" id="UP000660339"/>
    </source>
</evidence>
<dbReference type="UniPathway" id="UPA00895"/>
<comment type="caution">
    <text evidence="7">The sequence shown here is derived from an EMBL/GenBank/DDBJ whole genome shotgun (WGS) entry which is preliminary data.</text>
</comment>
<dbReference type="InterPro" id="IPR009908">
    <property type="entry name" value="Methylamine_util_MauE"/>
</dbReference>
<keyword evidence="3 5" id="KW-1133">Transmembrane helix</keyword>
<feature type="transmembrane region" description="Helical" evidence="5">
    <location>
        <begin position="149"/>
        <end position="173"/>
    </location>
</feature>
<comment type="subcellular location">
    <subcellularLocation>
        <location evidence="1">Membrane</location>
        <topology evidence="1">Multi-pass membrane protein</topology>
    </subcellularLocation>
</comment>
<dbReference type="GO" id="GO:0016020">
    <property type="term" value="C:membrane"/>
    <property type="evidence" value="ECO:0007669"/>
    <property type="project" value="UniProtKB-SubCell"/>
</dbReference>
<feature type="transmembrane region" description="Helical" evidence="5">
    <location>
        <begin position="122"/>
        <end position="143"/>
    </location>
</feature>
<gene>
    <name evidence="7" type="ORF">Cme02nite_55090</name>
</gene>
<keyword evidence="4 5" id="KW-0472">Membrane</keyword>
<organism evidence="7 8">
    <name type="scientific">Catellatospora methionotrophica</name>
    <dbReference type="NCBI Taxonomy" id="121620"/>
    <lineage>
        <taxon>Bacteria</taxon>
        <taxon>Bacillati</taxon>
        <taxon>Actinomycetota</taxon>
        <taxon>Actinomycetes</taxon>
        <taxon>Micromonosporales</taxon>
        <taxon>Micromonosporaceae</taxon>
        <taxon>Catellatospora</taxon>
    </lineage>
</organism>
<dbReference type="Pfam" id="PF07291">
    <property type="entry name" value="MauE"/>
    <property type="match status" value="1"/>
</dbReference>
<protein>
    <recommendedName>
        <fullName evidence="6">Methylamine utilisation protein MauE domain-containing protein</fullName>
    </recommendedName>
</protein>
<feature type="transmembrane region" description="Helical" evidence="5">
    <location>
        <begin position="75"/>
        <end position="95"/>
    </location>
</feature>
<sequence>MGELWTVGARCAIIVVFTVSVVGKVRTRAAFSEFTDSLYGFGQPTAAAARLLAAATVLAEAAIVGLTVLSATFRWGLLIAAGVLLVFVVAIVRALRRGLAPSCRCFGSGVSRMSRIHVVRNLLLTVIALTGLLTAAIGTRAALNPAGAGLAVCCGAMAAVVLIHLDDIAALFASEQTGTTRRRADHSS</sequence>
<dbReference type="RefSeq" id="WP_166380873.1">
    <property type="nucleotide sequence ID" value="NZ_BAAATT010000030.1"/>
</dbReference>
<accession>A0A8J3PHC3</accession>
<evidence type="ECO:0000256" key="1">
    <source>
        <dbReference type="ARBA" id="ARBA00004141"/>
    </source>
</evidence>
<evidence type="ECO:0000259" key="6">
    <source>
        <dbReference type="Pfam" id="PF07291"/>
    </source>
</evidence>
<feature type="domain" description="Methylamine utilisation protein MauE" evidence="6">
    <location>
        <begin position="9"/>
        <end position="133"/>
    </location>
</feature>
<evidence type="ECO:0000313" key="7">
    <source>
        <dbReference type="EMBL" id="GIG17177.1"/>
    </source>
</evidence>
<evidence type="ECO:0000256" key="3">
    <source>
        <dbReference type="ARBA" id="ARBA00022989"/>
    </source>
</evidence>
<dbReference type="AlphaFoldDB" id="A0A8J3PHC3"/>
<name>A0A8J3PHC3_9ACTN</name>
<feature type="transmembrane region" description="Helical" evidence="5">
    <location>
        <begin position="47"/>
        <end position="69"/>
    </location>
</feature>
<evidence type="ECO:0000256" key="5">
    <source>
        <dbReference type="SAM" id="Phobius"/>
    </source>
</evidence>
<dbReference type="GO" id="GO:0030416">
    <property type="term" value="P:methylamine metabolic process"/>
    <property type="evidence" value="ECO:0007669"/>
    <property type="project" value="InterPro"/>
</dbReference>
<reference evidence="7" key="1">
    <citation type="submission" date="2021-01" db="EMBL/GenBank/DDBJ databases">
        <title>Whole genome shotgun sequence of Catellatospora methionotrophica NBRC 14553.</title>
        <authorList>
            <person name="Komaki H."/>
            <person name="Tamura T."/>
        </authorList>
    </citation>
    <scope>NUCLEOTIDE SEQUENCE</scope>
    <source>
        <strain evidence="7">NBRC 14553</strain>
    </source>
</reference>
<feature type="transmembrane region" description="Helical" evidence="5">
    <location>
        <begin position="6"/>
        <end position="26"/>
    </location>
</feature>
<proteinExistence type="predicted"/>